<dbReference type="GO" id="GO:0005835">
    <property type="term" value="C:fatty acid synthase complex"/>
    <property type="evidence" value="ECO:0007669"/>
    <property type="project" value="InterPro"/>
</dbReference>
<dbReference type="OrthoDB" id="9800237at2"/>
<gene>
    <name evidence="3" type="ORF">KILIM_003_00910</name>
</gene>
<dbReference type="AlphaFoldDB" id="K6VD86"/>
<organism evidence="3 4">
    <name type="scientific">Kineosphaera limosa NBRC 100340</name>
    <dbReference type="NCBI Taxonomy" id="1184609"/>
    <lineage>
        <taxon>Bacteria</taxon>
        <taxon>Bacillati</taxon>
        <taxon>Actinomycetota</taxon>
        <taxon>Actinomycetes</taxon>
        <taxon>Micrococcales</taxon>
        <taxon>Dermatophilaceae</taxon>
        <taxon>Kineosphaera</taxon>
    </lineage>
</organism>
<dbReference type="InterPro" id="IPR003965">
    <property type="entry name" value="Fatty_acid_synthase"/>
</dbReference>
<dbReference type="InterPro" id="IPR002539">
    <property type="entry name" value="MaoC-like_dom"/>
</dbReference>
<dbReference type="GO" id="GO:0006633">
    <property type="term" value="P:fatty acid biosynthetic process"/>
    <property type="evidence" value="ECO:0007669"/>
    <property type="project" value="InterPro"/>
</dbReference>
<dbReference type="Pfam" id="PF01575">
    <property type="entry name" value="MaoC_dehydratas"/>
    <property type="match status" value="1"/>
</dbReference>
<dbReference type="STRING" id="1184609.KILIM_003_00910"/>
<evidence type="ECO:0000256" key="1">
    <source>
        <dbReference type="ARBA" id="ARBA00005254"/>
    </source>
</evidence>
<dbReference type="PANTHER" id="PTHR43841">
    <property type="entry name" value="3-HYDROXYACYL-THIOESTER DEHYDRATASE HTDX-RELATED"/>
    <property type="match status" value="1"/>
</dbReference>
<comment type="similarity">
    <text evidence="1">Belongs to the enoyl-CoA hydratase/isomerase family.</text>
</comment>
<dbReference type="Proteomes" id="UP000008366">
    <property type="component" value="Unassembled WGS sequence"/>
</dbReference>
<dbReference type="SUPFAM" id="SSF54637">
    <property type="entry name" value="Thioesterase/thiol ester dehydrase-isomerase"/>
    <property type="match status" value="1"/>
</dbReference>
<dbReference type="GO" id="GO:0004312">
    <property type="term" value="F:fatty acid synthase activity"/>
    <property type="evidence" value="ECO:0007669"/>
    <property type="project" value="InterPro"/>
</dbReference>
<evidence type="ECO:0000259" key="2">
    <source>
        <dbReference type="Pfam" id="PF01575"/>
    </source>
</evidence>
<dbReference type="CDD" id="cd03453">
    <property type="entry name" value="SAV4209_like"/>
    <property type="match status" value="1"/>
</dbReference>
<dbReference type="PRINTS" id="PR01483">
    <property type="entry name" value="FASYNTHASE"/>
</dbReference>
<accession>K6VD86</accession>
<name>K6VD86_9MICO</name>
<dbReference type="PANTHER" id="PTHR43841:SF3">
    <property type="entry name" value="(3R)-HYDROXYACYL-ACP DEHYDRATASE SUBUNIT HADB"/>
    <property type="match status" value="1"/>
</dbReference>
<feature type="domain" description="MaoC-like" evidence="2">
    <location>
        <begin position="18"/>
        <end position="121"/>
    </location>
</feature>
<dbReference type="InterPro" id="IPR029069">
    <property type="entry name" value="HotDog_dom_sf"/>
</dbReference>
<protein>
    <submittedName>
        <fullName evidence="3">Putative fatty acid synthase</fullName>
    </submittedName>
</protein>
<reference evidence="3 4" key="1">
    <citation type="submission" date="2012-08" db="EMBL/GenBank/DDBJ databases">
        <title>Whole genome shotgun sequence of Kineosphaera limosa NBRC 100340.</title>
        <authorList>
            <person name="Yoshida I."/>
            <person name="Isaki S."/>
            <person name="Hosoyama A."/>
            <person name="Tsuchikane K."/>
            <person name="Katsumata H."/>
            <person name="Ando Y."/>
            <person name="Ohji S."/>
            <person name="Hamada M."/>
            <person name="Tamura T."/>
            <person name="Yamazoe A."/>
            <person name="Yamazaki S."/>
            <person name="Fujita N."/>
        </authorList>
    </citation>
    <scope>NUCLEOTIDE SEQUENCE [LARGE SCALE GENOMIC DNA]</scope>
    <source>
        <strain evidence="3 4">NBRC 100340</strain>
    </source>
</reference>
<keyword evidence="4" id="KW-1185">Reference proteome</keyword>
<evidence type="ECO:0000313" key="3">
    <source>
        <dbReference type="EMBL" id="GAB94168.1"/>
    </source>
</evidence>
<dbReference type="eggNOG" id="COG2030">
    <property type="taxonomic scope" value="Bacteria"/>
</dbReference>
<dbReference type="RefSeq" id="WP_006590701.1">
    <property type="nucleotide sequence ID" value="NZ_BAHD01000003.1"/>
</dbReference>
<comment type="caution">
    <text evidence="3">The sequence shown here is derived from an EMBL/GenBank/DDBJ whole genome shotgun (WGS) entry which is preliminary data.</text>
</comment>
<sequence>MSTLTVADVRVGDQLPPLRIDVDRARLVHYAGASGDRNRIHWDERFATGVGLPDVIAHGMFTMGAAVEAVTAWCGRPDRIVEYGTKFVGMVPVPHEGGASVDVAGTVKKIDEESGRVTVELAVTCAGTKVLGRALVVVALRER</sequence>
<dbReference type="EMBL" id="BAHD01000003">
    <property type="protein sequence ID" value="GAB94168.1"/>
    <property type="molecule type" value="Genomic_DNA"/>
</dbReference>
<evidence type="ECO:0000313" key="4">
    <source>
        <dbReference type="Proteomes" id="UP000008366"/>
    </source>
</evidence>
<proteinExistence type="inferred from homology"/>
<dbReference type="Gene3D" id="3.10.129.10">
    <property type="entry name" value="Hotdog Thioesterase"/>
    <property type="match status" value="1"/>
</dbReference>